<dbReference type="EMBL" id="KQ483525">
    <property type="protein sequence ID" value="KYP47499.1"/>
    <property type="molecule type" value="Genomic_DNA"/>
</dbReference>
<gene>
    <name evidence="1" type="ORF">KK1_030826</name>
</gene>
<evidence type="ECO:0000313" key="1">
    <source>
        <dbReference type="EMBL" id="KYP47499.1"/>
    </source>
</evidence>
<sequence>MKFMFYHEMDPRSTWKSSLKLVFFLAFLLAFLLGFFIVTTGSPLVHCSKYSDCKHLCPT</sequence>
<proteinExistence type="predicted"/>
<organism evidence="1 2">
    <name type="scientific">Cajanus cajan</name>
    <name type="common">Pigeon pea</name>
    <name type="synonym">Cajanus indicus</name>
    <dbReference type="NCBI Taxonomy" id="3821"/>
    <lineage>
        <taxon>Eukaryota</taxon>
        <taxon>Viridiplantae</taxon>
        <taxon>Streptophyta</taxon>
        <taxon>Embryophyta</taxon>
        <taxon>Tracheophyta</taxon>
        <taxon>Spermatophyta</taxon>
        <taxon>Magnoliopsida</taxon>
        <taxon>eudicotyledons</taxon>
        <taxon>Gunneridae</taxon>
        <taxon>Pentapetalae</taxon>
        <taxon>rosids</taxon>
        <taxon>fabids</taxon>
        <taxon>Fabales</taxon>
        <taxon>Fabaceae</taxon>
        <taxon>Papilionoideae</taxon>
        <taxon>50 kb inversion clade</taxon>
        <taxon>NPAAA clade</taxon>
        <taxon>indigoferoid/millettioid clade</taxon>
        <taxon>Phaseoleae</taxon>
        <taxon>Cajanus</taxon>
    </lineage>
</organism>
<dbReference type="Gramene" id="C.cajan_31483.t">
    <property type="protein sequence ID" value="C.cajan_31483.t"/>
    <property type="gene ID" value="C.cajan_31483"/>
</dbReference>
<keyword evidence="2" id="KW-1185">Reference proteome</keyword>
<accession>A0A151RY86</accession>
<evidence type="ECO:0000313" key="2">
    <source>
        <dbReference type="Proteomes" id="UP000075243"/>
    </source>
</evidence>
<protein>
    <submittedName>
        <fullName evidence="1">Uncharacterized protein</fullName>
    </submittedName>
</protein>
<name>A0A151RY86_CAJCA</name>
<dbReference type="AlphaFoldDB" id="A0A151RY86"/>
<dbReference type="Proteomes" id="UP000075243">
    <property type="component" value="Unassembled WGS sequence"/>
</dbReference>
<reference evidence="1" key="1">
    <citation type="journal article" date="2012" name="Nat. Biotechnol.">
        <title>Draft genome sequence of pigeonpea (Cajanus cajan), an orphan legume crop of resource-poor farmers.</title>
        <authorList>
            <person name="Varshney R.K."/>
            <person name="Chen W."/>
            <person name="Li Y."/>
            <person name="Bharti A.K."/>
            <person name="Saxena R.K."/>
            <person name="Schlueter J.A."/>
            <person name="Donoghue M.T."/>
            <person name="Azam S."/>
            <person name="Fan G."/>
            <person name="Whaley A.M."/>
            <person name="Farmer A.D."/>
            <person name="Sheridan J."/>
            <person name="Iwata A."/>
            <person name="Tuteja R."/>
            <person name="Penmetsa R.V."/>
            <person name="Wu W."/>
            <person name="Upadhyaya H.D."/>
            <person name="Yang S.P."/>
            <person name="Shah T."/>
            <person name="Saxena K.B."/>
            <person name="Michael T."/>
            <person name="McCombie W.R."/>
            <person name="Yang B."/>
            <person name="Zhang G."/>
            <person name="Yang H."/>
            <person name="Wang J."/>
            <person name="Spillane C."/>
            <person name="Cook D.R."/>
            <person name="May G.D."/>
            <person name="Xu X."/>
            <person name="Jackson S.A."/>
        </authorList>
    </citation>
    <scope>NUCLEOTIDE SEQUENCE [LARGE SCALE GENOMIC DNA]</scope>
</reference>